<evidence type="ECO:0000256" key="5">
    <source>
        <dbReference type="ARBA" id="ARBA00022989"/>
    </source>
</evidence>
<keyword evidence="7" id="KW-0406">Ion transport</keyword>
<keyword evidence="2" id="KW-0813">Transport</keyword>
<evidence type="ECO:0000259" key="13">
    <source>
        <dbReference type="Pfam" id="PF00520"/>
    </source>
</evidence>
<proteinExistence type="predicted"/>
<keyword evidence="4" id="KW-0677">Repeat</keyword>
<evidence type="ECO:0000256" key="11">
    <source>
        <dbReference type="PROSITE-ProRule" id="PRU00023"/>
    </source>
</evidence>
<evidence type="ECO:0000256" key="7">
    <source>
        <dbReference type="ARBA" id="ARBA00023065"/>
    </source>
</evidence>
<keyword evidence="10" id="KW-0407">Ion channel</keyword>
<dbReference type="PROSITE" id="PS50088">
    <property type="entry name" value="ANK_REPEAT"/>
    <property type="match status" value="4"/>
</dbReference>
<dbReference type="AlphaFoldDB" id="A0A8J5JS80"/>
<evidence type="ECO:0000256" key="1">
    <source>
        <dbReference type="ARBA" id="ARBA00004141"/>
    </source>
</evidence>
<evidence type="ECO:0000313" key="15">
    <source>
        <dbReference type="Proteomes" id="UP000747542"/>
    </source>
</evidence>
<accession>A0A8J5JS80</accession>
<gene>
    <name evidence="14" type="primary">pyx-L6</name>
    <name evidence="14" type="ORF">Hamer_G025163</name>
</gene>
<evidence type="ECO:0000256" key="12">
    <source>
        <dbReference type="SAM" id="Phobius"/>
    </source>
</evidence>
<feature type="transmembrane region" description="Helical" evidence="12">
    <location>
        <begin position="369"/>
        <end position="390"/>
    </location>
</feature>
<feature type="domain" description="Ion transport" evidence="13">
    <location>
        <begin position="338"/>
        <end position="540"/>
    </location>
</feature>
<evidence type="ECO:0000256" key="4">
    <source>
        <dbReference type="ARBA" id="ARBA00022737"/>
    </source>
</evidence>
<protein>
    <submittedName>
        <fullName evidence="14">Transient receptor potential channel pyrexia-like 6</fullName>
    </submittedName>
</protein>
<feature type="repeat" description="ANK" evidence="11">
    <location>
        <begin position="60"/>
        <end position="89"/>
    </location>
</feature>
<keyword evidence="15" id="KW-1185">Reference proteome</keyword>
<dbReference type="InterPro" id="IPR052076">
    <property type="entry name" value="TRP_cation_channel"/>
</dbReference>
<keyword evidence="6 11" id="KW-0040">ANK repeat</keyword>
<evidence type="ECO:0000256" key="9">
    <source>
        <dbReference type="ARBA" id="ARBA00023180"/>
    </source>
</evidence>
<sequence>MSSPRPNRCSSLKRERRMSVNVQLDQVFWAVEKQSLPLLREHLRIGENLINGHGGSFYITPLHTAVQLGWVDGVQELLQQGASVSSRNQFDQTPLHYAVVARHEEITAMLLDHRSSAGAINLHDMRGTSPLHEGAASSNVTIVNLLLESGAMVNTRDKQGESPMHKAAKAGAFSVMVALMQRGADLRKKDYRGVSALRWLMLTNPDGLQRLLDHLLTTSVAGNRRSPVTFDFSALINDPGTQQCQLLSYFVETGNREILSHPMCHVFLLVKWKRARIVFLGYLLYFVVYALLTGLFVFNRLLWNNCNPNNQTEQQHQHTTSAPDFSCNRDEADPLPYLWMKVCLCVQILIILLSQLNRIRIQGIAYIKAPSFIHNIVLVLCVLSLLVSSWHHGPANIAYWEHHVATIVFLLLQLQFLLILRKYPSHGLYVAMFIRVAEDFLRIFLIYCTLLVCFTLTLYLAFNVENHHDPVYKDVQLLFLKSLTMMVGSVDVNDNMVNLLNSLPYTGYLIFLLFILLISIVLANLLIALAVSDIRELRSSAHLMRLASMVDAIISIEQLCDFPLLKHLADYCQLDTRACQVRLWPQHDTRRPSVVVTVREDPVSPHKWPGCIAWLKDRLHRRRYEIHIPASLQEEVLNRISARDYTMDSDLKGNEQDTKTIYSDIMKRLRAIEIAMTR</sequence>
<dbReference type="GO" id="GO:0034703">
    <property type="term" value="C:cation channel complex"/>
    <property type="evidence" value="ECO:0007669"/>
    <property type="project" value="UniProtKB-ARBA"/>
</dbReference>
<feature type="repeat" description="ANK" evidence="11">
    <location>
        <begin position="159"/>
        <end position="191"/>
    </location>
</feature>
<feature type="transmembrane region" description="Helical" evidence="12">
    <location>
        <begin position="338"/>
        <end position="357"/>
    </location>
</feature>
<comment type="caution">
    <text evidence="14">The sequence shown here is derived from an EMBL/GenBank/DDBJ whole genome shotgun (WGS) entry which is preliminary data.</text>
</comment>
<dbReference type="PANTHER" id="PTHR47143:SF1">
    <property type="entry name" value="ION_TRANS DOMAIN-CONTAINING PROTEIN"/>
    <property type="match status" value="1"/>
</dbReference>
<feature type="transmembrane region" description="Helical" evidence="12">
    <location>
        <begin position="440"/>
        <end position="462"/>
    </location>
</feature>
<dbReference type="PROSITE" id="PS50297">
    <property type="entry name" value="ANK_REP_REGION"/>
    <property type="match status" value="3"/>
</dbReference>
<reference evidence="14" key="1">
    <citation type="journal article" date="2021" name="Sci. Adv.">
        <title>The American lobster genome reveals insights on longevity, neural, and immune adaptations.</title>
        <authorList>
            <person name="Polinski J.M."/>
            <person name="Zimin A.V."/>
            <person name="Clark K.F."/>
            <person name="Kohn A.B."/>
            <person name="Sadowski N."/>
            <person name="Timp W."/>
            <person name="Ptitsyn A."/>
            <person name="Khanna P."/>
            <person name="Romanova D.Y."/>
            <person name="Williams P."/>
            <person name="Greenwood S.J."/>
            <person name="Moroz L.L."/>
            <person name="Walt D.R."/>
            <person name="Bodnar A.G."/>
        </authorList>
    </citation>
    <scope>NUCLEOTIDE SEQUENCE</scope>
    <source>
        <strain evidence="14">GMGI-L3</strain>
    </source>
</reference>
<organism evidence="14 15">
    <name type="scientific">Homarus americanus</name>
    <name type="common">American lobster</name>
    <dbReference type="NCBI Taxonomy" id="6706"/>
    <lineage>
        <taxon>Eukaryota</taxon>
        <taxon>Metazoa</taxon>
        <taxon>Ecdysozoa</taxon>
        <taxon>Arthropoda</taxon>
        <taxon>Crustacea</taxon>
        <taxon>Multicrustacea</taxon>
        <taxon>Malacostraca</taxon>
        <taxon>Eumalacostraca</taxon>
        <taxon>Eucarida</taxon>
        <taxon>Decapoda</taxon>
        <taxon>Pleocyemata</taxon>
        <taxon>Astacidea</taxon>
        <taxon>Nephropoidea</taxon>
        <taxon>Nephropidae</taxon>
        <taxon>Homarus</taxon>
    </lineage>
</organism>
<dbReference type="Pfam" id="PF00520">
    <property type="entry name" value="Ion_trans"/>
    <property type="match status" value="1"/>
</dbReference>
<dbReference type="InterPro" id="IPR002110">
    <property type="entry name" value="Ankyrin_rpt"/>
</dbReference>
<dbReference type="EMBL" id="JAHLQT010030638">
    <property type="protein sequence ID" value="KAG7160810.1"/>
    <property type="molecule type" value="Genomic_DNA"/>
</dbReference>
<dbReference type="Proteomes" id="UP000747542">
    <property type="component" value="Unassembled WGS sequence"/>
</dbReference>
<keyword evidence="8 12" id="KW-0472">Membrane</keyword>
<comment type="subcellular location">
    <subcellularLocation>
        <location evidence="1">Membrane</location>
        <topology evidence="1">Multi-pass membrane protein</topology>
    </subcellularLocation>
</comment>
<dbReference type="GO" id="GO:0005216">
    <property type="term" value="F:monoatomic ion channel activity"/>
    <property type="evidence" value="ECO:0007669"/>
    <property type="project" value="InterPro"/>
</dbReference>
<dbReference type="OrthoDB" id="448455at2759"/>
<evidence type="ECO:0000256" key="6">
    <source>
        <dbReference type="ARBA" id="ARBA00023043"/>
    </source>
</evidence>
<evidence type="ECO:0000256" key="3">
    <source>
        <dbReference type="ARBA" id="ARBA00022692"/>
    </source>
</evidence>
<evidence type="ECO:0000256" key="10">
    <source>
        <dbReference type="ARBA" id="ARBA00023303"/>
    </source>
</evidence>
<evidence type="ECO:0000256" key="2">
    <source>
        <dbReference type="ARBA" id="ARBA00022448"/>
    </source>
</evidence>
<name>A0A8J5JS80_HOMAM</name>
<dbReference type="InterPro" id="IPR005821">
    <property type="entry name" value="Ion_trans_dom"/>
</dbReference>
<keyword evidence="3 12" id="KW-0812">Transmembrane</keyword>
<feature type="repeat" description="ANK" evidence="11">
    <location>
        <begin position="126"/>
        <end position="158"/>
    </location>
</feature>
<feature type="transmembrane region" description="Helical" evidence="12">
    <location>
        <begin position="277"/>
        <end position="298"/>
    </location>
</feature>
<evidence type="ECO:0000313" key="14">
    <source>
        <dbReference type="EMBL" id="KAG7160810.1"/>
    </source>
</evidence>
<keyword evidence="9" id="KW-0325">Glycoprotein</keyword>
<feature type="transmembrane region" description="Helical" evidence="12">
    <location>
        <begin position="402"/>
        <end position="420"/>
    </location>
</feature>
<feature type="transmembrane region" description="Helical" evidence="12">
    <location>
        <begin position="505"/>
        <end position="531"/>
    </location>
</feature>
<dbReference type="SMART" id="SM00248">
    <property type="entry name" value="ANK"/>
    <property type="match status" value="4"/>
</dbReference>
<dbReference type="Pfam" id="PF12796">
    <property type="entry name" value="Ank_2"/>
    <property type="match status" value="2"/>
</dbReference>
<dbReference type="PANTHER" id="PTHR47143">
    <property type="entry name" value="TRANSIENT RECEPTOR POTENTIAL CATION CHANNEL PROTEIN PAINLESS"/>
    <property type="match status" value="1"/>
</dbReference>
<keyword evidence="5 12" id="KW-1133">Transmembrane helix</keyword>
<feature type="repeat" description="ANK" evidence="11">
    <location>
        <begin position="90"/>
        <end position="122"/>
    </location>
</feature>
<keyword evidence="14" id="KW-0675">Receptor</keyword>
<evidence type="ECO:0000256" key="8">
    <source>
        <dbReference type="ARBA" id="ARBA00023136"/>
    </source>
</evidence>